<evidence type="ECO:0000313" key="2">
    <source>
        <dbReference type="Proteomes" id="UP000565745"/>
    </source>
</evidence>
<dbReference type="InterPro" id="IPR013328">
    <property type="entry name" value="6PGD_dom2"/>
</dbReference>
<dbReference type="OrthoDB" id="6135265at2"/>
<evidence type="ECO:0008006" key="3">
    <source>
        <dbReference type="Google" id="ProtNLM"/>
    </source>
</evidence>
<dbReference type="Gene3D" id="1.10.1040.10">
    <property type="entry name" value="N-(1-d-carboxylethyl)-l-norvaline Dehydrogenase, domain 2"/>
    <property type="match status" value="1"/>
</dbReference>
<dbReference type="Proteomes" id="UP000565745">
    <property type="component" value="Unassembled WGS sequence"/>
</dbReference>
<name>A0A7W6MBV9_9RHOB</name>
<dbReference type="SUPFAM" id="SSF48179">
    <property type="entry name" value="6-phosphogluconate dehydrogenase C-terminal domain-like"/>
    <property type="match status" value="1"/>
</dbReference>
<dbReference type="RefSeq" id="WP_025053777.1">
    <property type="nucleotide sequence ID" value="NZ_JACIFU010000008.1"/>
</dbReference>
<dbReference type="AlphaFoldDB" id="A0A7W6MBV9"/>
<protein>
    <recommendedName>
        <fullName evidence="3">Opine dehydrogenase</fullName>
    </recommendedName>
</protein>
<reference evidence="1 2" key="1">
    <citation type="submission" date="2020-08" db="EMBL/GenBank/DDBJ databases">
        <title>Genomic Encyclopedia of Type Strains, Phase IV (KMG-IV): sequencing the most valuable type-strain genomes for metagenomic binning, comparative biology and taxonomic classification.</title>
        <authorList>
            <person name="Goeker M."/>
        </authorList>
    </citation>
    <scope>NUCLEOTIDE SEQUENCE [LARGE SCALE GENOMIC DNA]</scope>
    <source>
        <strain evidence="1 2">DSM 101015</strain>
    </source>
</reference>
<dbReference type="InterPro" id="IPR008927">
    <property type="entry name" value="6-PGluconate_DH-like_C_sf"/>
</dbReference>
<dbReference type="EMBL" id="JACIFU010000008">
    <property type="protein sequence ID" value="MBB4176134.1"/>
    <property type="molecule type" value="Genomic_DNA"/>
</dbReference>
<accession>A0A7W6MBV9</accession>
<comment type="caution">
    <text evidence="1">The sequence shown here is derived from an EMBL/GenBank/DDBJ whole genome shotgun (WGS) entry which is preliminary data.</text>
</comment>
<gene>
    <name evidence="1" type="ORF">GGR93_003942</name>
</gene>
<evidence type="ECO:0000313" key="1">
    <source>
        <dbReference type="EMBL" id="MBB4176134.1"/>
    </source>
</evidence>
<dbReference type="InterPro" id="IPR036291">
    <property type="entry name" value="NAD(P)-bd_dom_sf"/>
</dbReference>
<keyword evidence="2" id="KW-1185">Reference proteome</keyword>
<dbReference type="SUPFAM" id="SSF51735">
    <property type="entry name" value="NAD(P)-binding Rossmann-fold domains"/>
    <property type="match status" value="1"/>
</dbReference>
<organism evidence="1 2">
    <name type="scientific">Sulfitobacter noctilucicola</name>
    <dbReference type="NCBI Taxonomy" id="1342301"/>
    <lineage>
        <taxon>Bacteria</taxon>
        <taxon>Pseudomonadati</taxon>
        <taxon>Pseudomonadota</taxon>
        <taxon>Alphaproteobacteria</taxon>
        <taxon>Rhodobacterales</taxon>
        <taxon>Roseobacteraceae</taxon>
        <taxon>Sulfitobacter</taxon>
    </lineage>
</organism>
<dbReference type="Gene3D" id="3.40.50.720">
    <property type="entry name" value="NAD(P)-binding Rossmann-like Domain"/>
    <property type="match status" value="1"/>
</dbReference>
<sequence>MPADFEDFARVASQSRSSAVATPPRFNRIAVLGGGADARLIAALSLAENCDVTLFSAYGKELEQLRASSGIALRGAGPLGSYQVDSGASSIKLTAELDAAVDGAEVIFLTGPIHKQRTYAMVLADHLADGQVLVLAPGRSLGAVEAAWMLRLGGGTADVTLVETQGLPFWFKPEGTTLALSARGPVVAATLPRGRSEAIAGLSHILPNLDEVDSVLASGFADLSAAVNIPALVMGGPGLASGGVTVPMGGVPLPENLTFASLIGSDQMRLIQAMAEERRQVARAFGVRGLPDTDEWIANHTGPQKGEGARPVPDPNAARIMLRDGVIGSLVPLSSAAELAGIDVPQTRAMIALTGAILDADIAASGRRLETMGITANSIDDARRTFDALTPGGR</sequence>
<proteinExistence type="predicted"/>